<gene>
    <name evidence="1" type="ORF">BN990_01817</name>
</gene>
<keyword evidence="2" id="KW-1185">Reference proteome</keyword>
<dbReference type="EMBL" id="CCDP010000001">
    <property type="protein sequence ID" value="CDQ39512.1"/>
    <property type="molecule type" value="Genomic_DNA"/>
</dbReference>
<name>A0A024QB99_9BACI</name>
<comment type="caution">
    <text evidence="1">The sequence shown here is derived from an EMBL/GenBank/DDBJ whole genome shotgun (WGS) entry which is preliminary data.</text>
</comment>
<proteinExistence type="predicted"/>
<dbReference type="Proteomes" id="UP000028875">
    <property type="component" value="Unassembled WGS sequence"/>
</dbReference>
<reference evidence="2" key="2">
    <citation type="submission" date="2014-05" db="EMBL/GenBank/DDBJ databases">
        <title>Draft genome sequence of Virgibacillus massiliensis Vm-5.</title>
        <authorList>
            <person name="Khelaifia S."/>
            <person name="Croce O."/>
            <person name="Lagier J.C."/>
            <person name="Raoult D."/>
        </authorList>
    </citation>
    <scope>NUCLEOTIDE SEQUENCE [LARGE SCALE GENOMIC DNA]</scope>
    <source>
        <strain evidence="2">Vm-5</strain>
    </source>
</reference>
<dbReference type="STRING" id="1462526.BN990_01817"/>
<organism evidence="1 2">
    <name type="scientific">Virgibacillus massiliensis</name>
    <dbReference type="NCBI Taxonomy" id="1462526"/>
    <lineage>
        <taxon>Bacteria</taxon>
        <taxon>Bacillati</taxon>
        <taxon>Bacillota</taxon>
        <taxon>Bacilli</taxon>
        <taxon>Bacillales</taxon>
        <taxon>Bacillaceae</taxon>
        <taxon>Virgibacillus</taxon>
    </lineage>
</organism>
<reference evidence="1 2" key="1">
    <citation type="submission" date="2014-03" db="EMBL/GenBank/DDBJ databases">
        <authorList>
            <person name="Urmite Genomes U."/>
        </authorList>
    </citation>
    <scope>NUCLEOTIDE SEQUENCE [LARGE SCALE GENOMIC DNA]</scope>
    <source>
        <strain evidence="1 2">Vm-5</strain>
    </source>
</reference>
<dbReference type="AlphaFoldDB" id="A0A024QB99"/>
<evidence type="ECO:0000313" key="2">
    <source>
        <dbReference type="Proteomes" id="UP000028875"/>
    </source>
</evidence>
<dbReference type="OrthoDB" id="2973749at2"/>
<protein>
    <submittedName>
        <fullName evidence="1">Uncharacterized protein</fullName>
    </submittedName>
</protein>
<evidence type="ECO:0000313" key="1">
    <source>
        <dbReference type="EMBL" id="CDQ39512.1"/>
    </source>
</evidence>
<dbReference type="RefSeq" id="WP_038243523.1">
    <property type="nucleotide sequence ID" value="NZ_BNER01000002.1"/>
</dbReference>
<accession>A0A024QB99</accession>
<sequence length="100" mass="12078">MKRLVASRKLKRKCHMCNRSFKKGDIYYKHRTVISGYEILAYEYLECPKCRYKQESQEKRFNLFKTKCHHPIVSEEWSFIPGETVMQPDHDECVICGEWL</sequence>